<dbReference type="InterPro" id="IPR036298">
    <property type="entry name" value="Chalcone_isomerase_sf"/>
</dbReference>
<feature type="chain" id="PRO_5045900882" description="Chalcone isomerase domain-containing protein" evidence="1">
    <location>
        <begin position="24"/>
        <end position="188"/>
    </location>
</feature>
<feature type="domain" description="Chalcone isomerase" evidence="2">
    <location>
        <begin position="25"/>
        <end position="187"/>
    </location>
</feature>
<dbReference type="InterPro" id="IPR016087">
    <property type="entry name" value="Chalcone_isomerase"/>
</dbReference>
<feature type="signal peptide" evidence="1">
    <location>
        <begin position="1"/>
        <end position="23"/>
    </location>
</feature>
<proteinExistence type="predicted"/>
<dbReference type="EMBL" id="AP026708">
    <property type="protein sequence ID" value="BDQ32534.1"/>
    <property type="molecule type" value="Genomic_DNA"/>
</dbReference>
<sequence>MKLLTTGLAALILTISMAVPALSAEEAGVTLLDSQFVGTNMVMLNGIALREKFFVDVYVAGLYLAEKASDPATILSKDSARLMVMHFVHDVEAKKINDAWMEGLQDNIEPVTPELTAQFEQLASMMEDIKDGEAMSFSYEPGAGTTVMVKGMNKGAIPGKEFADAILATWIGPKPGPGKSFKKALLGQ</sequence>
<organism evidence="3 4">
    <name type="scientific">Pseudodesulfovibrio portus</name>
    <dbReference type="NCBI Taxonomy" id="231439"/>
    <lineage>
        <taxon>Bacteria</taxon>
        <taxon>Pseudomonadati</taxon>
        <taxon>Thermodesulfobacteriota</taxon>
        <taxon>Desulfovibrionia</taxon>
        <taxon>Desulfovibrionales</taxon>
        <taxon>Desulfovibrionaceae</taxon>
    </lineage>
</organism>
<dbReference type="Gene3D" id="3.50.70.10">
    <property type="match status" value="1"/>
</dbReference>
<name>A0ABM8AMC7_9BACT</name>
<reference evidence="3" key="1">
    <citation type="submission" date="2022-08" db="EMBL/GenBank/DDBJ databases">
        <title>Genome Sequence of the sulphate-reducing bacterium, Pseudodesulfovibrio portus JCM14722.</title>
        <authorList>
            <person name="Kondo R."/>
            <person name="Kataoka T."/>
        </authorList>
    </citation>
    <scope>NUCLEOTIDE SEQUENCE</scope>
    <source>
        <strain evidence="3">JCM 14722</strain>
    </source>
</reference>
<gene>
    <name evidence="3" type="ORF">JCM14722_00760</name>
</gene>
<keyword evidence="1" id="KW-0732">Signal</keyword>
<evidence type="ECO:0000313" key="3">
    <source>
        <dbReference type="EMBL" id="BDQ32534.1"/>
    </source>
</evidence>
<evidence type="ECO:0000313" key="4">
    <source>
        <dbReference type="Proteomes" id="UP001061361"/>
    </source>
</evidence>
<accession>A0ABM8AMC7</accession>
<dbReference type="Pfam" id="PF16036">
    <property type="entry name" value="Chalcone_3"/>
    <property type="match status" value="1"/>
</dbReference>
<dbReference type="RefSeq" id="WP_264982605.1">
    <property type="nucleotide sequence ID" value="NZ_AP026708.1"/>
</dbReference>
<keyword evidence="4" id="KW-1185">Reference proteome</keyword>
<dbReference type="SUPFAM" id="SSF54626">
    <property type="entry name" value="Chalcone isomerase"/>
    <property type="match status" value="1"/>
</dbReference>
<evidence type="ECO:0000259" key="2">
    <source>
        <dbReference type="Pfam" id="PF16036"/>
    </source>
</evidence>
<dbReference type="InterPro" id="IPR016088">
    <property type="entry name" value="Chalcone_isomerase_3-sand"/>
</dbReference>
<protein>
    <recommendedName>
        <fullName evidence="2">Chalcone isomerase domain-containing protein</fullName>
    </recommendedName>
</protein>
<dbReference type="Proteomes" id="UP001061361">
    <property type="component" value="Chromosome"/>
</dbReference>
<evidence type="ECO:0000256" key="1">
    <source>
        <dbReference type="SAM" id="SignalP"/>
    </source>
</evidence>